<proteinExistence type="predicted"/>
<organismHost>
    <name type="scientific">Macaca mulatta</name>
    <name type="common">Rhesus macaque</name>
    <dbReference type="NCBI Taxonomy" id="9544"/>
</organismHost>
<organism evidence="1 2">
    <name type="scientific">Rhesus cytomegalovirus (strain 68-1)</name>
    <name type="common">RhCMV</name>
    <dbReference type="NCBI Taxonomy" id="47929"/>
    <lineage>
        <taxon>Viruses</taxon>
        <taxon>Duplodnaviria</taxon>
        <taxon>Heunggongvirae</taxon>
        <taxon>Peploviricota</taxon>
        <taxon>Herviviricetes</taxon>
        <taxon>Herpesvirales</taxon>
        <taxon>Orthoherpesviridae</taxon>
        <taxon>Betaherpesvirinae</taxon>
        <taxon>Cytomegalovirus</taxon>
        <taxon>Cytomegalovirus macacinebeta3</taxon>
    </lineage>
</organism>
<dbReference type="Proteomes" id="UP000115582">
    <property type="component" value="Segment"/>
</dbReference>
<evidence type="ECO:0000313" key="2">
    <source>
        <dbReference type="Proteomes" id="UP000115582"/>
    </source>
</evidence>
<name>Q2FAG5_RHCM6</name>
<reference evidence="1 2" key="1">
    <citation type="journal article" date="2006" name="J. Virol.">
        <title>Genomic sequence of rhesus cytomegalovirus 180.92: insights into the coding potential of rhesus cytomegalovirus.</title>
        <authorList>
            <person name="Rivailler P."/>
            <person name="Kaur A."/>
            <person name="Johnson R.P."/>
            <person name="Wang F."/>
        </authorList>
    </citation>
    <scope>NUCLEOTIDE SEQUENCE [LARGE SCALE GENOMIC DNA]</scope>
    <source>
        <strain evidence="1">CMV 180.92</strain>
    </source>
</reference>
<protein>
    <submittedName>
        <fullName evidence="1">Rh142.3</fullName>
    </submittedName>
</protein>
<evidence type="ECO:0000313" key="1">
    <source>
        <dbReference type="EMBL" id="AAZ80651.1"/>
    </source>
</evidence>
<accession>Q2FAG5</accession>
<dbReference type="EMBL" id="DQ120516">
    <property type="protein sequence ID" value="AAZ80651.1"/>
    <property type="molecule type" value="Genomic_DNA"/>
</dbReference>
<sequence>MILWSLLTNTYSSFFVRILKYNIVRSQVTNLSAMFCFSFFSVYVRIITRLQGASNSGLDDTENSHELGLHDKDISLDGDGATYFKWAYGYNTKREKRKLN</sequence>